<evidence type="ECO:0000313" key="2">
    <source>
        <dbReference type="EMBL" id="SDH99307.1"/>
    </source>
</evidence>
<dbReference type="AlphaFoldDB" id="A0A1G8GY65"/>
<dbReference type="STRING" id="930129.SAMN05216352_10419"/>
<feature type="transmembrane region" description="Helical" evidence="1">
    <location>
        <begin position="85"/>
        <end position="109"/>
    </location>
</feature>
<feature type="transmembrane region" description="Helical" evidence="1">
    <location>
        <begin position="45"/>
        <end position="73"/>
    </location>
</feature>
<proteinExistence type="predicted"/>
<keyword evidence="1" id="KW-1133">Transmembrane helix</keyword>
<sequence length="131" mass="15136">MGNIRINDLSTFHILIVLFPILYLLHDIEEIWTIEAFLTAHSNIIPIHVTAIEFAFAFTLLWVFASTGCVIAFKDRKFLGMKPATFLSFLVPGILLAKRAWAFAAVHFFQRICSWNYYIHSSYFPLFLFDG</sequence>
<evidence type="ECO:0000313" key="3">
    <source>
        <dbReference type="Proteomes" id="UP000199017"/>
    </source>
</evidence>
<keyword evidence="1" id="KW-0472">Membrane</keyword>
<feature type="transmembrane region" description="Helical" evidence="1">
    <location>
        <begin position="7"/>
        <end position="25"/>
    </location>
</feature>
<evidence type="ECO:0000256" key="1">
    <source>
        <dbReference type="SAM" id="Phobius"/>
    </source>
</evidence>
<evidence type="ECO:0008006" key="4">
    <source>
        <dbReference type="Google" id="ProtNLM"/>
    </source>
</evidence>
<reference evidence="2 3" key="1">
    <citation type="submission" date="2016-10" db="EMBL/GenBank/DDBJ databases">
        <authorList>
            <person name="de Groot N.N."/>
        </authorList>
    </citation>
    <scope>NUCLEOTIDE SEQUENCE [LARGE SCALE GENOMIC DNA]</scope>
    <source>
        <strain evidence="3">P4B,CCM 7963,CECT 7998,DSM 25260,IBRC-M 10614,KCTC 13821</strain>
    </source>
</reference>
<dbReference type="InterPro" id="IPR025671">
    <property type="entry name" value="HXXEE"/>
</dbReference>
<dbReference type="EMBL" id="FNDU01000004">
    <property type="protein sequence ID" value="SDH99307.1"/>
    <property type="molecule type" value="Genomic_DNA"/>
</dbReference>
<protein>
    <recommendedName>
        <fullName evidence="4">HXXEE domain-containing protein</fullName>
    </recommendedName>
</protein>
<name>A0A1G8GY65_9BACI</name>
<dbReference type="RefSeq" id="WP_245917877.1">
    <property type="nucleotide sequence ID" value="NZ_KZ614149.1"/>
</dbReference>
<gene>
    <name evidence="2" type="ORF">SAMN05216352_10419</name>
</gene>
<accession>A0A1G8GY65</accession>
<keyword evidence="3" id="KW-1185">Reference proteome</keyword>
<organism evidence="2 3">
    <name type="scientific">Alteribacillus bidgolensis</name>
    <dbReference type="NCBI Taxonomy" id="930129"/>
    <lineage>
        <taxon>Bacteria</taxon>
        <taxon>Bacillati</taxon>
        <taxon>Bacillota</taxon>
        <taxon>Bacilli</taxon>
        <taxon>Bacillales</taxon>
        <taxon>Bacillaceae</taxon>
        <taxon>Alteribacillus</taxon>
    </lineage>
</organism>
<dbReference type="Pfam" id="PF13787">
    <property type="entry name" value="HXXEE"/>
    <property type="match status" value="1"/>
</dbReference>
<keyword evidence="1" id="KW-0812">Transmembrane</keyword>
<dbReference type="Proteomes" id="UP000199017">
    <property type="component" value="Unassembled WGS sequence"/>
</dbReference>